<dbReference type="InterPro" id="IPR010935">
    <property type="entry name" value="SMC_hinge"/>
</dbReference>
<dbReference type="GO" id="GO:0005737">
    <property type="term" value="C:cytoplasm"/>
    <property type="evidence" value="ECO:0007669"/>
    <property type="project" value="UniProtKB-SubCell"/>
</dbReference>
<dbReference type="InterPro" id="IPR027417">
    <property type="entry name" value="P-loop_NTPase"/>
</dbReference>
<dbReference type="GO" id="GO:0007059">
    <property type="term" value="P:chromosome segregation"/>
    <property type="evidence" value="ECO:0007669"/>
    <property type="project" value="UniProtKB-UniRule"/>
</dbReference>
<dbReference type="PANTHER" id="PTHR43977">
    <property type="entry name" value="STRUCTURAL MAINTENANCE OF CHROMOSOMES PROTEIN 3"/>
    <property type="match status" value="1"/>
</dbReference>
<dbReference type="Pfam" id="PF02463">
    <property type="entry name" value="SMC_N"/>
    <property type="match status" value="1"/>
</dbReference>
<dbReference type="InterPro" id="IPR011890">
    <property type="entry name" value="SMC_prok"/>
</dbReference>
<comment type="similarity">
    <text evidence="7">Belongs to the SMC family.</text>
</comment>
<accession>A0A084SUI2</accession>
<dbReference type="HAMAP" id="MF_01894">
    <property type="entry name" value="Smc_prok"/>
    <property type="match status" value="1"/>
</dbReference>
<comment type="domain">
    <text evidence="7">Contains large globular domains required for ATP hydrolysis at each terminus and a third globular domain forming a flexible hinge near the middle of the molecule. These domains are separated by coiled-coil structures.</text>
</comment>
<dbReference type="GO" id="GO:0006260">
    <property type="term" value="P:DNA replication"/>
    <property type="evidence" value="ECO:0007669"/>
    <property type="project" value="UniProtKB-UniRule"/>
</dbReference>
<dbReference type="InterPro" id="IPR036277">
    <property type="entry name" value="SMC_hinge_sf"/>
</dbReference>
<evidence type="ECO:0000256" key="5">
    <source>
        <dbReference type="ARBA" id="ARBA00023054"/>
    </source>
</evidence>
<comment type="function">
    <text evidence="7">Required for chromosome condensation and partitioning.</text>
</comment>
<feature type="domain" description="SMC hinge" evidence="9">
    <location>
        <begin position="528"/>
        <end position="644"/>
    </location>
</feature>
<dbReference type="AlphaFoldDB" id="A0A084SUI2"/>
<feature type="coiled-coil region" evidence="7">
    <location>
        <begin position="171"/>
        <end position="219"/>
    </location>
</feature>
<feature type="coiled-coil region" evidence="7">
    <location>
        <begin position="974"/>
        <end position="1039"/>
    </location>
</feature>
<proteinExistence type="inferred from homology"/>
<keyword evidence="3 7" id="KW-0547">Nucleotide-binding</keyword>
<keyword evidence="4 7" id="KW-0067">ATP-binding</keyword>
<feature type="coiled-coil region" evidence="7">
    <location>
        <begin position="735"/>
        <end position="762"/>
    </location>
</feature>
<dbReference type="GO" id="GO:0005524">
    <property type="term" value="F:ATP binding"/>
    <property type="evidence" value="ECO:0007669"/>
    <property type="project" value="UniProtKB-UniRule"/>
</dbReference>
<evidence type="ECO:0000313" key="10">
    <source>
        <dbReference type="EMBL" id="KFA92117.1"/>
    </source>
</evidence>
<dbReference type="SUPFAM" id="SSF75553">
    <property type="entry name" value="Smc hinge domain"/>
    <property type="match status" value="1"/>
</dbReference>
<comment type="caution">
    <text evidence="10">The sequence shown here is derived from an EMBL/GenBank/DDBJ whole genome shotgun (WGS) entry which is preliminary data.</text>
</comment>
<comment type="subcellular location">
    <subcellularLocation>
        <location evidence="1 7">Cytoplasm</location>
    </subcellularLocation>
</comment>
<dbReference type="GO" id="GO:0005694">
    <property type="term" value="C:chromosome"/>
    <property type="evidence" value="ECO:0007669"/>
    <property type="project" value="InterPro"/>
</dbReference>
<evidence type="ECO:0000256" key="2">
    <source>
        <dbReference type="ARBA" id="ARBA00022490"/>
    </source>
</evidence>
<dbReference type="InterPro" id="IPR024704">
    <property type="entry name" value="SMC"/>
</dbReference>
<dbReference type="Gene3D" id="1.20.1060.20">
    <property type="match status" value="1"/>
</dbReference>
<feature type="region of interest" description="Disordered" evidence="8">
    <location>
        <begin position="418"/>
        <end position="444"/>
    </location>
</feature>
<evidence type="ECO:0000256" key="7">
    <source>
        <dbReference type="HAMAP-Rule" id="MF_01894"/>
    </source>
</evidence>
<dbReference type="Pfam" id="PF06470">
    <property type="entry name" value="SMC_hinge"/>
    <property type="match status" value="1"/>
</dbReference>
<keyword evidence="2 7" id="KW-0963">Cytoplasm</keyword>
<dbReference type="RefSeq" id="WP_043396051.1">
    <property type="nucleotide sequence ID" value="NZ_JPMI01000109.1"/>
</dbReference>
<dbReference type="SUPFAM" id="SSF52540">
    <property type="entry name" value="P-loop containing nucleoside triphosphate hydrolases"/>
    <property type="match status" value="1"/>
</dbReference>
<dbReference type="SMART" id="SM00968">
    <property type="entry name" value="SMC_hinge"/>
    <property type="match status" value="1"/>
</dbReference>
<keyword evidence="6 7" id="KW-0238">DNA-binding</keyword>
<dbReference type="GO" id="GO:0030261">
    <property type="term" value="P:chromosome condensation"/>
    <property type="evidence" value="ECO:0007669"/>
    <property type="project" value="InterPro"/>
</dbReference>
<dbReference type="Gene3D" id="3.30.70.1620">
    <property type="match status" value="1"/>
</dbReference>
<evidence type="ECO:0000313" key="11">
    <source>
        <dbReference type="Proteomes" id="UP000028547"/>
    </source>
</evidence>
<dbReference type="NCBIfam" id="TIGR02168">
    <property type="entry name" value="SMC_prok_B"/>
    <property type="match status" value="1"/>
</dbReference>
<dbReference type="Proteomes" id="UP000028547">
    <property type="component" value="Unassembled WGS sequence"/>
</dbReference>
<dbReference type="GO" id="GO:0003677">
    <property type="term" value="F:DNA binding"/>
    <property type="evidence" value="ECO:0007669"/>
    <property type="project" value="UniProtKB-UniRule"/>
</dbReference>
<dbReference type="Gene3D" id="1.10.287.1490">
    <property type="match status" value="1"/>
</dbReference>
<feature type="coiled-coil region" evidence="7">
    <location>
        <begin position="791"/>
        <end position="930"/>
    </location>
</feature>
<dbReference type="FunFam" id="3.40.50.300:FF:000901">
    <property type="entry name" value="Chromosome partition protein Smc"/>
    <property type="match status" value="1"/>
</dbReference>
<feature type="coiled-coil region" evidence="7">
    <location>
        <begin position="280"/>
        <end position="335"/>
    </location>
</feature>
<comment type="subunit">
    <text evidence="7">Homodimer.</text>
</comment>
<keyword evidence="5 7" id="KW-0175">Coiled coil</keyword>
<evidence type="ECO:0000256" key="8">
    <source>
        <dbReference type="SAM" id="MobiDB-lite"/>
    </source>
</evidence>
<reference evidence="10 11" key="1">
    <citation type="submission" date="2014-07" db="EMBL/GenBank/DDBJ databases">
        <title>Draft Genome Sequence of Gephyronic Acid Producer, Cystobacter violaceus Strain Cb vi76.</title>
        <authorList>
            <person name="Stevens D.C."/>
            <person name="Young J."/>
            <person name="Carmichael R."/>
            <person name="Tan J."/>
            <person name="Taylor R.E."/>
        </authorList>
    </citation>
    <scope>NUCLEOTIDE SEQUENCE [LARGE SCALE GENOMIC DNA]</scope>
    <source>
        <strain evidence="10 11">Cb vi76</strain>
    </source>
</reference>
<protein>
    <recommendedName>
        <fullName evidence="7">Chromosome partition protein Smc</fullName>
    </recommendedName>
</protein>
<dbReference type="EMBL" id="JPMI01000109">
    <property type="protein sequence ID" value="KFA92117.1"/>
    <property type="molecule type" value="Genomic_DNA"/>
</dbReference>
<evidence type="ECO:0000256" key="4">
    <source>
        <dbReference type="ARBA" id="ARBA00022840"/>
    </source>
</evidence>
<feature type="coiled-coil region" evidence="7">
    <location>
        <begin position="679"/>
        <end position="706"/>
    </location>
</feature>
<evidence type="ECO:0000256" key="6">
    <source>
        <dbReference type="ARBA" id="ARBA00023125"/>
    </source>
</evidence>
<evidence type="ECO:0000256" key="1">
    <source>
        <dbReference type="ARBA" id="ARBA00004496"/>
    </source>
</evidence>
<dbReference type="InterPro" id="IPR003395">
    <property type="entry name" value="RecF/RecN/SMC_N"/>
</dbReference>
<dbReference type="GO" id="GO:0016887">
    <property type="term" value="F:ATP hydrolysis activity"/>
    <property type="evidence" value="ECO:0007669"/>
    <property type="project" value="InterPro"/>
</dbReference>
<evidence type="ECO:0000256" key="3">
    <source>
        <dbReference type="ARBA" id="ARBA00022741"/>
    </source>
</evidence>
<dbReference type="GO" id="GO:0007062">
    <property type="term" value="P:sister chromatid cohesion"/>
    <property type="evidence" value="ECO:0007669"/>
    <property type="project" value="InterPro"/>
</dbReference>
<dbReference type="CDD" id="cd03278">
    <property type="entry name" value="ABC_SMC_barmotin"/>
    <property type="match status" value="1"/>
</dbReference>
<organism evidence="10 11">
    <name type="scientific">Archangium violaceum Cb vi76</name>
    <dbReference type="NCBI Taxonomy" id="1406225"/>
    <lineage>
        <taxon>Bacteria</taxon>
        <taxon>Pseudomonadati</taxon>
        <taxon>Myxococcota</taxon>
        <taxon>Myxococcia</taxon>
        <taxon>Myxococcales</taxon>
        <taxon>Cystobacterineae</taxon>
        <taxon>Archangiaceae</taxon>
        <taxon>Archangium</taxon>
    </lineage>
</organism>
<dbReference type="PIRSF" id="PIRSF005719">
    <property type="entry name" value="SMC"/>
    <property type="match status" value="1"/>
</dbReference>
<dbReference type="Gene3D" id="3.40.50.300">
    <property type="entry name" value="P-loop containing nucleotide triphosphate hydrolases"/>
    <property type="match status" value="2"/>
</dbReference>
<sequence length="1199" mass="134075">MRIKRLDITGFKSFMERSVFTFDDGVTGIVGPNGCGKSNVVDSIRWVMGEQSAKNLRGRGMEDVIFNGSESKPPLSMSEVSLTFHVDETDVLPAHLSGLPEVTVTRRLFRSGESEYLINKTTCRLLDITELFLGTGVGTKAYSIIEQGRVGLIVSSKPEDRRNLIEEAAGVTKYKSRRKAAERKLEATQANLLRVTDITSELERRIESLSRQAKKAEKYKKLKARMREIDLHSASHRFLALHAESKVSVEKLNSLGGEERENLEKMRELELVITNRRTALESETEALQKLSAEVHTLESNVQRADQDLAYWRKDLEETSARVAQSETELHNVRSRQSELAETMASRESELSNIAGSWKEDEVAMKVAQEELRRVSQLQAEISLRLEQERAAVVTVASRLANHESNLVNLARQKTDLESRRARNRAEADALREQEKQLEDARQNVARRVEDSRHLSLELAERKGHEEEALMRTRQAFMENEVQVIGLREELSDKRSRLASLEALQKDYEGFDKGVRAVMVRAGEDARQQGIFGLVADVISTTPRYERAVEAVLGERLQHVVVESRDKGVELVEYLKSALEGRGSFLPVPAPERVPSAVQPDVSRSGVLARALDEVTCEEALEPVVRLLLGDVVIVEDLAVARAYSEAEGSTCTLVTLDGEVFRPDGTITGGEREGVAVGALQKKREIVELASEVARVEERYNEILTRHYTLQKQMGDTEDVLKGLAKNVHAEELSLASQEKDLHKASEDLARVRDRLRALDADEAQLTQMYDGLAHEEENSRGEVAHGQADREAREERVKQLVGELESLKQRAETATNNLTTLKVKVAAGGERGDAARKELESLLAQKEEMANRVRKLESTVREGSARVEEFQRRIAETEAERAKKAEDLAVTAGVLESRRTAHGTASAEVREQDNALRELRTKLEGLTQGLSQITLREREIALELEHLVAGIRERHGAELQEEVHKYHLLPSLSEESEQELKDLRAQVEKMGEINLTAIDEHAELTSRSEFMLTQKKDLSESMEKLQEAIRRIDASSRERFKQTFDIVNEKFQAIFPRLFGGGRASLVLTNEGQGGEPGVEIVAQPPGKKLQSMNLLSGGEKALTAVALIFAIFLIKPTPFCLLDEVDAPLDEGNVGRYNDMVKEMSKQSQFILITHNKRTMEVADTLYGVTMEEPGISKLVSVKLREAKAANDNITAA</sequence>
<feature type="binding site" evidence="7">
    <location>
        <begin position="32"/>
        <end position="39"/>
    </location>
    <ligand>
        <name>ATP</name>
        <dbReference type="ChEBI" id="CHEBI:30616"/>
    </ligand>
</feature>
<name>A0A084SUI2_9BACT</name>
<evidence type="ECO:0000259" key="9">
    <source>
        <dbReference type="SMART" id="SM00968"/>
    </source>
</evidence>
<gene>
    <name evidence="7" type="primary">smc</name>
    <name evidence="10" type="ORF">Q664_17580</name>
</gene>